<dbReference type="AlphaFoldDB" id="A0A495A2A8"/>
<reference evidence="2 3" key="1">
    <citation type="journal article" date="2016" name="Int. J. Syst. Evol. Microbiol.">
        <title>Oceanobacillus halophilus sp. nov., a novel moderately halophilic bacterium from a hypersaline lake.</title>
        <authorList>
            <person name="Amoozegar M.A."/>
            <person name="Bagheri M."/>
            <person name="Makhdoumi A."/>
            <person name="Nikou M.M."/>
            <person name="Fazeli S.A.S."/>
            <person name="Schumann P."/>
            <person name="Sproer C."/>
            <person name="Sanchez-Porro C."/>
            <person name="Ventosa A."/>
        </authorList>
    </citation>
    <scope>NUCLEOTIDE SEQUENCE [LARGE SCALE GENOMIC DNA]</scope>
    <source>
        <strain evidence="2 3">DSM 23996</strain>
    </source>
</reference>
<dbReference type="OrthoDB" id="4295522at2"/>
<name>A0A495A2A8_9BACI</name>
<dbReference type="Pfam" id="PF12867">
    <property type="entry name" value="DinB_2"/>
    <property type="match status" value="1"/>
</dbReference>
<feature type="domain" description="DinB-like" evidence="1">
    <location>
        <begin position="9"/>
        <end position="146"/>
    </location>
</feature>
<accession>A0A495A2A8</accession>
<organism evidence="2 3">
    <name type="scientific">Oceanobacillus halophilus</name>
    <dbReference type="NCBI Taxonomy" id="930130"/>
    <lineage>
        <taxon>Bacteria</taxon>
        <taxon>Bacillati</taxon>
        <taxon>Bacillota</taxon>
        <taxon>Bacilli</taxon>
        <taxon>Bacillales</taxon>
        <taxon>Bacillaceae</taxon>
        <taxon>Oceanobacillus</taxon>
    </lineage>
</organism>
<evidence type="ECO:0000259" key="1">
    <source>
        <dbReference type="Pfam" id="PF12867"/>
    </source>
</evidence>
<dbReference type="Gene3D" id="1.20.120.450">
    <property type="entry name" value="dinb family like domain"/>
    <property type="match status" value="1"/>
</dbReference>
<sequence>MEEAIFTTMERVREITESTIQRIPEEYADIVPESSNNNIRWNFGHIALVQENLAFGLIEKKMNIPKEFAEYFRPGTKPADLEGTPPSLMQISEILSNQKARIREELSGKLDMKLVKPFKNGAGSFDTVGETLIFSYFHEGLHLEAIKRIYRLVK</sequence>
<dbReference type="Proteomes" id="UP000269301">
    <property type="component" value="Unassembled WGS sequence"/>
</dbReference>
<protein>
    <submittedName>
        <fullName evidence="2">DinB family protein</fullName>
    </submittedName>
</protein>
<dbReference type="EMBL" id="RBZP01000006">
    <property type="protein sequence ID" value="RKQ33543.1"/>
    <property type="molecule type" value="Genomic_DNA"/>
</dbReference>
<dbReference type="RefSeq" id="WP_121204273.1">
    <property type="nucleotide sequence ID" value="NZ_RBZP01000006.1"/>
</dbReference>
<gene>
    <name evidence="2" type="ORF">D8M06_10060</name>
</gene>
<dbReference type="InterPro" id="IPR024775">
    <property type="entry name" value="DinB-like"/>
</dbReference>
<evidence type="ECO:0000313" key="2">
    <source>
        <dbReference type="EMBL" id="RKQ33543.1"/>
    </source>
</evidence>
<keyword evidence="3" id="KW-1185">Reference proteome</keyword>
<proteinExistence type="predicted"/>
<evidence type="ECO:0000313" key="3">
    <source>
        <dbReference type="Proteomes" id="UP000269301"/>
    </source>
</evidence>
<comment type="caution">
    <text evidence="2">The sequence shown here is derived from an EMBL/GenBank/DDBJ whole genome shotgun (WGS) entry which is preliminary data.</text>
</comment>
<dbReference type="SUPFAM" id="SSF109854">
    <property type="entry name" value="DinB/YfiT-like putative metalloenzymes"/>
    <property type="match status" value="1"/>
</dbReference>
<dbReference type="InterPro" id="IPR034660">
    <property type="entry name" value="DinB/YfiT-like"/>
</dbReference>